<feature type="transmembrane region" description="Helical" evidence="9">
    <location>
        <begin position="64"/>
        <end position="83"/>
    </location>
</feature>
<keyword evidence="3" id="KW-1003">Cell membrane</keyword>
<dbReference type="SMART" id="SM00382">
    <property type="entry name" value="AAA"/>
    <property type="match status" value="1"/>
</dbReference>
<dbReference type="InterPro" id="IPR027417">
    <property type="entry name" value="P-loop_NTPase"/>
</dbReference>
<feature type="transmembrane region" description="Helical" evidence="9">
    <location>
        <begin position="169"/>
        <end position="187"/>
    </location>
</feature>
<gene>
    <name evidence="11" type="ORF">ENV30_01875</name>
</gene>
<dbReference type="GO" id="GO:0005886">
    <property type="term" value="C:plasma membrane"/>
    <property type="evidence" value="ECO:0007669"/>
    <property type="project" value="UniProtKB-SubCell"/>
</dbReference>
<evidence type="ECO:0000256" key="7">
    <source>
        <dbReference type="ARBA" id="ARBA00022989"/>
    </source>
</evidence>
<organism evidence="11">
    <name type="scientific">Candidatus Caldatribacterium californiense</name>
    <dbReference type="NCBI Taxonomy" id="1454726"/>
    <lineage>
        <taxon>Bacteria</taxon>
        <taxon>Pseudomonadati</taxon>
        <taxon>Atribacterota</taxon>
        <taxon>Atribacteria</taxon>
        <taxon>Atribacterales</taxon>
        <taxon>Candidatus Caldatribacteriaceae</taxon>
        <taxon>Candidatus Caldatribacterium</taxon>
    </lineage>
</organism>
<evidence type="ECO:0000256" key="5">
    <source>
        <dbReference type="ARBA" id="ARBA00022741"/>
    </source>
</evidence>
<evidence type="ECO:0000256" key="4">
    <source>
        <dbReference type="ARBA" id="ARBA00022692"/>
    </source>
</evidence>
<dbReference type="Pfam" id="PF02653">
    <property type="entry name" value="BPD_transp_2"/>
    <property type="match status" value="1"/>
</dbReference>
<dbReference type="CDD" id="cd06581">
    <property type="entry name" value="TM_PBP1_LivM_like"/>
    <property type="match status" value="1"/>
</dbReference>
<evidence type="ECO:0000259" key="10">
    <source>
        <dbReference type="PROSITE" id="PS50893"/>
    </source>
</evidence>
<dbReference type="PANTHER" id="PTHR30482:SF10">
    <property type="entry name" value="HIGH-AFFINITY BRANCHED-CHAIN AMINO ACID TRANSPORT PROTEIN BRAE"/>
    <property type="match status" value="1"/>
</dbReference>
<keyword evidence="4 9" id="KW-0812">Transmembrane</keyword>
<comment type="subcellular location">
    <subcellularLocation>
        <location evidence="1">Cell membrane</location>
        <topology evidence="1">Multi-pass membrane protein</topology>
    </subcellularLocation>
</comment>
<accession>A0A7V3YFG4</accession>
<evidence type="ECO:0000313" key="11">
    <source>
        <dbReference type="EMBL" id="HGI30052.1"/>
    </source>
</evidence>
<dbReference type="InterPro" id="IPR032823">
    <property type="entry name" value="BCA_ABC_TP_C"/>
</dbReference>
<keyword evidence="2" id="KW-0813">Transport</keyword>
<evidence type="ECO:0000256" key="3">
    <source>
        <dbReference type="ARBA" id="ARBA00022475"/>
    </source>
</evidence>
<dbReference type="FunFam" id="3.40.50.300:FF:000421">
    <property type="entry name" value="Branched-chain amino acid ABC transporter ATP-binding protein"/>
    <property type="match status" value="1"/>
</dbReference>
<feature type="transmembrane region" description="Helical" evidence="9">
    <location>
        <begin position="89"/>
        <end position="108"/>
    </location>
</feature>
<dbReference type="GO" id="GO:0005524">
    <property type="term" value="F:ATP binding"/>
    <property type="evidence" value="ECO:0007669"/>
    <property type="project" value="UniProtKB-KW"/>
</dbReference>
<feature type="transmembrane region" description="Helical" evidence="9">
    <location>
        <begin position="253"/>
        <end position="280"/>
    </location>
</feature>
<reference evidence="11" key="1">
    <citation type="journal article" date="2020" name="mSystems">
        <title>Genome- and Community-Level Interaction Insights into Carbon Utilization and Element Cycling Functions of Hydrothermarchaeota in Hydrothermal Sediment.</title>
        <authorList>
            <person name="Zhou Z."/>
            <person name="Liu Y."/>
            <person name="Xu W."/>
            <person name="Pan J."/>
            <person name="Luo Z.H."/>
            <person name="Li M."/>
        </authorList>
    </citation>
    <scope>NUCLEOTIDE SEQUENCE [LARGE SCALE GENOMIC DNA]</scope>
    <source>
        <strain evidence="11">SpSt-747</strain>
    </source>
</reference>
<evidence type="ECO:0000256" key="6">
    <source>
        <dbReference type="ARBA" id="ARBA00022840"/>
    </source>
</evidence>
<dbReference type="AlphaFoldDB" id="A0A7V3YFG4"/>
<protein>
    <submittedName>
        <fullName evidence="11">Branched-chain amino acid ABC transporter ATP-binding protein/permease</fullName>
    </submittedName>
</protein>
<evidence type="ECO:0000256" key="9">
    <source>
        <dbReference type="SAM" id="Phobius"/>
    </source>
</evidence>
<name>A0A7V3YFG4_9BACT</name>
<dbReference type="InterPro" id="IPR003439">
    <property type="entry name" value="ABC_transporter-like_ATP-bd"/>
</dbReference>
<sequence length="617" mass="68083">MGVVFSRPRTGRFWRFVPVLLGGFIVVFPFLPFVNDYWVDVGFFVGLYGLLGLSLNVVLGEVGLFDLGHAAFYAIGAYTTAILNTTLNIPVLLLLPVSALVASGFAYLVMSPVIHLRGDYLCIVTIGIGEIVRIIIVNNPWGITNGPNGITGVGFPTLGPFVIQTPMQFYYFVWVVVAFVAFMLLRLQKSRIGRAWNAIREDEIAAEAMGIDVRAYKLLAFTLGAALAGLAGNIYAAKMAVVSPQSFLFMESALLFCIVLLGGLGSLPGVLLGAALVVIFPEVFRRFASFRLLFFGLALMVAMIFRPGGLLPRRREILELDGLDVQGFSAEKVSPVRIGQVSLKEHSPVQVPCELDPCPLLEVQGVTLRFGGLVAVNRYNLAVYPGRVTSLIGPNGAGKTTLFNIITGIYRPDEGRVLFKGEDITGLKPHLVVARGIARTFQNIRLFPSLTCLENVLTGLHCRGSSGFVSTVLRMPFQVQEEREFVETAAYWLYRVGLWEYRNELARNLPYGRQKYLEIARALTTGPELLVLDEPSSGLNERETEELMEFLQRLLQEGITILLIEHDMNVVMGISDWVSVMDMGSKIAEGSPWEVYNHPRVIEAYLGKEEEWVGSTS</sequence>
<feature type="transmembrane region" description="Helical" evidence="9">
    <location>
        <begin position="120"/>
        <end position="137"/>
    </location>
</feature>
<feature type="transmembrane region" description="Helical" evidence="9">
    <location>
        <begin position="218"/>
        <end position="241"/>
    </location>
</feature>
<keyword evidence="7 9" id="KW-1133">Transmembrane helix</keyword>
<dbReference type="PANTHER" id="PTHR30482">
    <property type="entry name" value="HIGH-AFFINITY BRANCHED-CHAIN AMINO ACID TRANSPORT SYSTEM PERMEASE"/>
    <property type="match status" value="1"/>
</dbReference>
<feature type="domain" description="ABC transporter" evidence="10">
    <location>
        <begin position="361"/>
        <end position="608"/>
    </location>
</feature>
<keyword evidence="8 9" id="KW-0472">Membrane</keyword>
<dbReference type="GO" id="GO:0016887">
    <property type="term" value="F:ATP hydrolysis activity"/>
    <property type="evidence" value="ECO:0007669"/>
    <property type="project" value="InterPro"/>
</dbReference>
<dbReference type="PROSITE" id="PS50893">
    <property type="entry name" value="ABC_TRANSPORTER_2"/>
    <property type="match status" value="1"/>
</dbReference>
<dbReference type="GO" id="GO:0015658">
    <property type="term" value="F:branched-chain amino acid transmembrane transporter activity"/>
    <property type="evidence" value="ECO:0007669"/>
    <property type="project" value="InterPro"/>
</dbReference>
<evidence type="ECO:0000256" key="1">
    <source>
        <dbReference type="ARBA" id="ARBA00004651"/>
    </source>
</evidence>
<dbReference type="Pfam" id="PF12399">
    <property type="entry name" value="BCA_ABC_TP_C"/>
    <property type="match status" value="1"/>
</dbReference>
<keyword evidence="5" id="KW-0547">Nucleotide-binding</keyword>
<dbReference type="InterPro" id="IPR001851">
    <property type="entry name" value="ABC_transp_permease"/>
</dbReference>
<proteinExistence type="predicted"/>
<feature type="transmembrane region" description="Helical" evidence="9">
    <location>
        <begin position="292"/>
        <end position="311"/>
    </location>
</feature>
<comment type="caution">
    <text evidence="11">The sequence shown here is derived from an EMBL/GenBank/DDBJ whole genome shotgun (WGS) entry which is preliminary data.</text>
</comment>
<dbReference type="CDD" id="cd03219">
    <property type="entry name" value="ABC_Mj1267_LivG_branched"/>
    <property type="match status" value="1"/>
</dbReference>
<feature type="transmembrane region" description="Helical" evidence="9">
    <location>
        <begin position="37"/>
        <end position="57"/>
    </location>
</feature>
<dbReference type="SUPFAM" id="SSF52540">
    <property type="entry name" value="P-loop containing nucleoside triphosphate hydrolases"/>
    <property type="match status" value="1"/>
</dbReference>
<evidence type="ECO:0000256" key="8">
    <source>
        <dbReference type="ARBA" id="ARBA00023136"/>
    </source>
</evidence>
<keyword evidence="6 11" id="KW-0067">ATP-binding</keyword>
<dbReference type="EMBL" id="DTFV01000033">
    <property type="protein sequence ID" value="HGI30052.1"/>
    <property type="molecule type" value="Genomic_DNA"/>
</dbReference>
<dbReference type="InterPro" id="IPR043428">
    <property type="entry name" value="LivM-like"/>
</dbReference>
<dbReference type="Gene3D" id="3.40.50.300">
    <property type="entry name" value="P-loop containing nucleotide triphosphate hydrolases"/>
    <property type="match status" value="1"/>
</dbReference>
<evidence type="ECO:0000256" key="2">
    <source>
        <dbReference type="ARBA" id="ARBA00022448"/>
    </source>
</evidence>
<dbReference type="InterPro" id="IPR003593">
    <property type="entry name" value="AAA+_ATPase"/>
</dbReference>
<feature type="transmembrane region" description="Helical" evidence="9">
    <location>
        <begin position="12"/>
        <end position="31"/>
    </location>
</feature>
<dbReference type="Pfam" id="PF00005">
    <property type="entry name" value="ABC_tran"/>
    <property type="match status" value="1"/>
</dbReference>